<evidence type="ECO:0000259" key="3">
    <source>
        <dbReference type="SMART" id="SM00195"/>
    </source>
</evidence>
<sequence>MAYPPTYAPTSTYAARIPSPPRILIPAHLPDSRVTTESIPYSNPPSTCPIAQVYTSASLDWTYTQRRSAQPILPHLYLGPIQAAKDIPFLRTANITLLLGIRQSNPFQLAAHKKVAQLASELHIPSATVEADTLPQLISSFAHITSIINTHTSSLPPGKGRVLLFCESGNDRSAGACAAYLMSVLEGVDHVKAMQLVQGQRFCCNFDEALKRLLQGYWDIIRAEREVGGMGYLNLQPRPDAGAGAGGGSGEGDERGRGRGAKRGRERDTEAGAEQGEGQEMEMETEMDEERFGGRSWVPFVDTGN</sequence>
<reference evidence="4" key="1">
    <citation type="submission" date="2021-07" db="EMBL/GenBank/DDBJ databases">
        <title>Elsinoe batatas strain:CRI-CJ2 Genome sequencing and assembly.</title>
        <authorList>
            <person name="Huang L."/>
        </authorList>
    </citation>
    <scope>NUCLEOTIDE SEQUENCE</scope>
    <source>
        <strain evidence="4">CRI-CJ2</strain>
    </source>
</reference>
<dbReference type="InterPro" id="IPR029021">
    <property type="entry name" value="Prot-tyrosine_phosphatase-like"/>
</dbReference>
<organism evidence="4 5">
    <name type="scientific">Elsinoe batatas</name>
    <dbReference type="NCBI Taxonomy" id="2601811"/>
    <lineage>
        <taxon>Eukaryota</taxon>
        <taxon>Fungi</taxon>
        <taxon>Dikarya</taxon>
        <taxon>Ascomycota</taxon>
        <taxon>Pezizomycotina</taxon>
        <taxon>Dothideomycetes</taxon>
        <taxon>Dothideomycetidae</taxon>
        <taxon>Myriangiales</taxon>
        <taxon>Elsinoaceae</taxon>
        <taxon>Elsinoe</taxon>
    </lineage>
</organism>
<dbReference type="GO" id="GO:0005654">
    <property type="term" value="C:nucleoplasm"/>
    <property type="evidence" value="ECO:0007669"/>
    <property type="project" value="TreeGrafter"/>
</dbReference>
<dbReference type="GO" id="GO:0070372">
    <property type="term" value="P:regulation of ERK1 and ERK2 cascade"/>
    <property type="evidence" value="ECO:0007669"/>
    <property type="project" value="TreeGrafter"/>
</dbReference>
<dbReference type="SUPFAM" id="SSF52799">
    <property type="entry name" value="(Phosphotyrosine protein) phosphatases II"/>
    <property type="match status" value="1"/>
</dbReference>
<comment type="similarity">
    <text evidence="1">Belongs to the protein-tyrosine phosphatase family. Non-receptor class subfamily.</text>
</comment>
<dbReference type="Gene3D" id="3.90.190.10">
    <property type="entry name" value="Protein tyrosine phosphatase superfamily"/>
    <property type="match status" value="1"/>
</dbReference>
<dbReference type="GO" id="GO:0140096">
    <property type="term" value="F:catalytic activity, acting on a protein"/>
    <property type="evidence" value="ECO:0007669"/>
    <property type="project" value="UniProtKB-ARBA"/>
</dbReference>
<dbReference type="InterPro" id="IPR052449">
    <property type="entry name" value="STYX-Interacting_Phosphatase"/>
</dbReference>
<feature type="region of interest" description="Disordered" evidence="2">
    <location>
        <begin position="238"/>
        <end position="305"/>
    </location>
</feature>
<dbReference type="GO" id="GO:0062026">
    <property type="term" value="P:negative regulation of SCF-dependent proteasomal ubiquitin-dependent catabolic process"/>
    <property type="evidence" value="ECO:0007669"/>
    <property type="project" value="TreeGrafter"/>
</dbReference>
<feature type="compositionally biased region" description="Basic and acidic residues" evidence="2">
    <location>
        <begin position="252"/>
        <end position="270"/>
    </location>
</feature>
<comment type="caution">
    <text evidence="4">The sequence shown here is derived from an EMBL/GenBank/DDBJ whole genome shotgun (WGS) entry which is preliminary data.</text>
</comment>
<dbReference type="InterPro" id="IPR000340">
    <property type="entry name" value="Dual-sp_phosphatase_cat-dom"/>
</dbReference>
<keyword evidence="5" id="KW-1185">Reference proteome</keyword>
<evidence type="ECO:0000256" key="1">
    <source>
        <dbReference type="ARBA" id="ARBA00009649"/>
    </source>
</evidence>
<dbReference type="GO" id="GO:0005737">
    <property type="term" value="C:cytoplasm"/>
    <property type="evidence" value="ECO:0007669"/>
    <property type="project" value="TreeGrafter"/>
</dbReference>
<dbReference type="EMBL" id="JAESVG020000005">
    <property type="protein sequence ID" value="KAG8627585.1"/>
    <property type="molecule type" value="Genomic_DNA"/>
</dbReference>
<dbReference type="GO" id="GO:1990444">
    <property type="term" value="F:F-box domain binding"/>
    <property type="evidence" value="ECO:0007669"/>
    <property type="project" value="TreeGrafter"/>
</dbReference>
<feature type="compositionally biased region" description="Acidic residues" evidence="2">
    <location>
        <begin position="277"/>
        <end position="289"/>
    </location>
</feature>
<dbReference type="Proteomes" id="UP000809789">
    <property type="component" value="Unassembled WGS sequence"/>
</dbReference>
<name>A0A8K0PD24_9PEZI</name>
<dbReference type="InterPro" id="IPR020422">
    <property type="entry name" value="TYR_PHOSPHATASE_DUAL_dom"/>
</dbReference>
<evidence type="ECO:0000313" key="4">
    <source>
        <dbReference type="EMBL" id="KAG8627585.1"/>
    </source>
</evidence>
<proteinExistence type="inferred from homology"/>
<protein>
    <recommendedName>
        <fullName evidence="3">Tyrosine-protein phosphatase domain-containing protein</fullName>
    </recommendedName>
</protein>
<gene>
    <name evidence="4" type="ORF">KVT40_005068</name>
</gene>
<accession>A0A8K0PD24</accession>
<dbReference type="Pfam" id="PF00782">
    <property type="entry name" value="DSPc"/>
    <property type="match status" value="1"/>
</dbReference>
<dbReference type="AlphaFoldDB" id="A0A8K0PD24"/>
<dbReference type="SMART" id="SM00195">
    <property type="entry name" value="DSPc"/>
    <property type="match status" value="1"/>
</dbReference>
<dbReference type="PANTHER" id="PTHR46588">
    <property type="entry name" value="SERINE/THREONINE/TYROSINE-INTERACTING PROTEIN"/>
    <property type="match status" value="1"/>
</dbReference>
<feature type="domain" description="Tyrosine-protein phosphatase" evidence="3">
    <location>
        <begin position="68"/>
        <end position="220"/>
    </location>
</feature>
<dbReference type="CDD" id="cd14498">
    <property type="entry name" value="DSP"/>
    <property type="match status" value="1"/>
</dbReference>
<dbReference type="OrthoDB" id="10252009at2759"/>
<evidence type="ECO:0000256" key="2">
    <source>
        <dbReference type="SAM" id="MobiDB-lite"/>
    </source>
</evidence>
<dbReference type="PANTHER" id="PTHR46588:SF1">
    <property type="entry name" value="SERINE_THREONINE_TYROSINE-INTERACTING PROTEIN"/>
    <property type="match status" value="1"/>
</dbReference>
<evidence type="ECO:0000313" key="5">
    <source>
        <dbReference type="Proteomes" id="UP000809789"/>
    </source>
</evidence>